<gene>
    <name evidence="1" type="ORF">POL72_21070</name>
</gene>
<dbReference type="Proteomes" id="UP001217485">
    <property type="component" value="Unassembled WGS sequence"/>
</dbReference>
<evidence type="ECO:0000313" key="1">
    <source>
        <dbReference type="EMBL" id="MDC0680247.1"/>
    </source>
</evidence>
<sequence>MPEYRRSLDIYQGYNYKKDKQTPVGYLTKIKVAGTDLTVDQTCKDPTNPTTDLKCVAVLSGALWETGVTDAVYLSGQVSAPNRQTLASLIINSLTSVEVVYQFAVYDYDPVAKKYYLAFHANQTDMNGLLEKRGEDLNVSVADDASTEVQSPINYSFQIGIKPQPSAQTLHIATADQKNVVKSWGLALG</sequence>
<dbReference type="RefSeq" id="WP_272097280.1">
    <property type="nucleotide sequence ID" value="NZ_JAQNDK010000002.1"/>
</dbReference>
<keyword evidence="2" id="KW-1185">Reference proteome</keyword>
<evidence type="ECO:0008006" key="3">
    <source>
        <dbReference type="Google" id="ProtNLM"/>
    </source>
</evidence>
<organism evidence="1 2">
    <name type="scientific">Sorangium atrum</name>
    <dbReference type="NCBI Taxonomy" id="2995308"/>
    <lineage>
        <taxon>Bacteria</taxon>
        <taxon>Pseudomonadati</taxon>
        <taxon>Myxococcota</taxon>
        <taxon>Polyangia</taxon>
        <taxon>Polyangiales</taxon>
        <taxon>Polyangiaceae</taxon>
        <taxon>Sorangium</taxon>
    </lineage>
</organism>
<proteinExistence type="predicted"/>
<evidence type="ECO:0000313" key="2">
    <source>
        <dbReference type="Proteomes" id="UP001217485"/>
    </source>
</evidence>
<protein>
    <recommendedName>
        <fullName evidence="3">Phage tail protein</fullName>
    </recommendedName>
</protein>
<comment type="caution">
    <text evidence="1">The sequence shown here is derived from an EMBL/GenBank/DDBJ whole genome shotgun (WGS) entry which is preliminary data.</text>
</comment>
<dbReference type="EMBL" id="JAQNDK010000002">
    <property type="protein sequence ID" value="MDC0680247.1"/>
    <property type="molecule type" value="Genomic_DNA"/>
</dbReference>
<name>A0ABT5C1N2_9BACT</name>
<accession>A0ABT5C1N2</accession>
<reference evidence="1 2" key="1">
    <citation type="submission" date="2023-01" db="EMBL/GenBank/DDBJ databases">
        <title>Minimal conservation of predation-associated metabolite biosynthetic gene clusters underscores biosynthetic potential of Myxococcota including descriptions for ten novel species: Archangium lansinium sp. nov., Myxococcus landrumus sp. nov., Nannocystis bai.</title>
        <authorList>
            <person name="Ahearne A."/>
            <person name="Stevens C."/>
            <person name="Dowd S."/>
        </authorList>
    </citation>
    <scope>NUCLEOTIDE SEQUENCE [LARGE SCALE GENOMIC DNA]</scope>
    <source>
        <strain evidence="1 2">WIWO2</strain>
    </source>
</reference>